<evidence type="ECO:0000256" key="10">
    <source>
        <dbReference type="ARBA" id="ARBA00022840"/>
    </source>
</evidence>
<proteinExistence type="predicted"/>
<keyword evidence="7 16" id="KW-0820">tRNA-binding</keyword>
<keyword evidence="9" id="KW-0547">Nucleotide-binding</keyword>
<evidence type="ECO:0000256" key="4">
    <source>
        <dbReference type="ARBA" id="ARBA00012838"/>
    </source>
</evidence>
<dbReference type="SUPFAM" id="SSF50249">
    <property type="entry name" value="Nucleic acid-binding proteins"/>
    <property type="match status" value="1"/>
</dbReference>
<evidence type="ECO:0000256" key="12">
    <source>
        <dbReference type="ARBA" id="ARBA00022917"/>
    </source>
</evidence>
<comment type="caution">
    <text evidence="18">The sequence shown here is derived from an EMBL/GenBank/DDBJ whole genome shotgun (WGS) entry which is preliminary data.</text>
</comment>
<dbReference type="PROSITE" id="PS50886">
    <property type="entry name" value="TRBD"/>
    <property type="match status" value="1"/>
</dbReference>
<comment type="subcellular location">
    <subcellularLocation>
        <location evidence="2">Cytoplasm</location>
    </subcellularLocation>
</comment>
<keyword evidence="11 16" id="KW-0694">RNA-binding</keyword>
<evidence type="ECO:0000256" key="7">
    <source>
        <dbReference type="ARBA" id="ARBA00022555"/>
    </source>
</evidence>
<dbReference type="EC" id="6.1.1.10" evidence="4"/>
<keyword evidence="12" id="KW-0648">Protein biosynthesis</keyword>
<name>A0A1V5SK55_9BACT</name>
<evidence type="ECO:0000256" key="8">
    <source>
        <dbReference type="ARBA" id="ARBA00022598"/>
    </source>
</evidence>
<dbReference type="Pfam" id="PF01588">
    <property type="entry name" value="tRNA_bind"/>
    <property type="match status" value="1"/>
</dbReference>
<dbReference type="PANTHER" id="PTHR11586:SF37">
    <property type="entry name" value="TRNA-BINDING DOMAIN-CONTAINING PROTEIN"/>
    <property type="match status" value="1"/>
</dbReference>
<dbReference type="AlphaFoldDB" id="A0A1V5SK55"/>
<dbReference type="GO" id="GO:0006431">
    <property type="term" value="P:methionyl-tRNA aminoacylation"/>
    <property type="evidence" value="ECO:0007669"/>
    <property type="project" value="InterPro"/>
</dbReference>
<evidence type="ECO:0000256" key="13">
    <source>
        <dbReference type="ARBA" id="ARBA00023146"/>
    </source>
</evidence>
<dbReference type="InterPro" id="IPR051270">
    <property type="entry name" value="Tyrosine-tRNA_ligase_regulator"/>
</dbReference>
<organism evidence="18">
    <name type="scientific">Candidatus Atribacter allofermentans</name>
    <dbReference type="NCBI Taxonomy" id="1852833"/>
    <lineage>
        <taxon>Bacteria</taxon>
        <taxon>Pseudomonadati</taxon>
        <taxon>Atribacterota</taxon>
        <taxon>Atribacteria</taxon>
        <taxon>Atribacterales</taxon>
        <taxon>Atribacteraceae</taxon>
        <taxon>Atribacter</taxon>
    </lineage>
</organism>
<feature type="domain" description="TRNA-binding" evidence="17">
    <location>
        <begin position="10"/>
        <end position="111"/>
    </location>
</feature>
<dbReference type="EMBL" id="MWBQ01000191">
    <property type="protein sequence ID" value="OQA54888.1"/>
    <property type="molecule type" value="Genomic_DNA"/>
</dbReference>
<dbReference type="GO" id="GO:0000049">
    <property type="term" value="F:tRNA binding"/>
    <property type="evidence" value="ECO:0007669"/>
    <property type="project" value="UniProtKB-UniRule"/>
</dbReference>
<evidence type="ECO:0000256" key="3">
    <source>
        <dbReference type="ARBA" id="ARBA00011738"/>
    </source>
</evidence>
<comment type="subunit">
    <text evidence="3">Homodimer.</text>
</comment>
<keyword evidence="13" id="KW-0030">Aminoacyl-tRNA synthetase</keyword>
<accession>A0A1V5SK55</accession>
<evidence type="ECO:0000313" key="18">
    <source>
        <dbReference type="EMBL" id="OQA54888.1"/>
    </source>
</evidence>
<dbReference type="GO" id="GO:0005737">
    <property type="term" value="C:cytoplasm"/>
    <property type="evidence" value="ECO:0007669"/>
    <property type="project" value="UniProtKB-SubCell"/>
</dbReference>
<evidence type="ECO:0000256" key="14">
    <source>
        <dbReference type="ARBA" id="ARBA00030904"/>
    </source>
</evidence>
<gene>
    <name evidence="18" type="primary">metG_2</name>
    <name evidence="18" type="ORF">BWY41_01847</name>
</gene>
<dbReference type="Gene3D" id="2.40.50.140">
    <property type="entry name" value="Nucleic acid-binding proteins"/>
    <property type="match status" value="1"/>
</dbReference>
<evidence type="ECO:0000256" key="2">
    <source>
        <dbReference type="ARBA" id="ARBA00004496"/>
    </source>
</evidence>
<evidence type="ECO:0000259" key="17">
    <source>
        <dbReference type="PROSITE" id="PS50886"/>
    </source>
</evidence>
<comment type="catalytic activity">
    <reaction evidence="15">
        <text>tRNA(Met) + L-methionine + ATP = L-methionyl-tRNA(Met) + AMP + diphosphate</text>
        <dbReference type="Rhea" id="RHEA:13481"/>
        <dbReference type="Rhea" id="RHEA-COMP:9667"/>
        <dbReference type="Rhea" id="RHEA-COMP:9698"/>
        <dbReference type="ChEBI" id="CHEBI:30616"/>
        <dbReference type="ChEBI" id="CHEBI:33019"/>
        <dbReference type="ChEBI" id="CHEBI:57844"/>
        <dbReference type="ChEBI" id="CHEBI:78442"/>
        <dbReference type="ChEBI" id="CHEBI:78530"/>
        <dbReference type="ChEBI" id="CHEBI:456215"/>
        <dbReference type="EC" id="6.1.1.10"/>
    </reaction>
</comment>
<dbReference type="InterPro" id="IPR002547">
    <property type="entry name" value="tRNA-bd_dom"/>
</dbReference>
<sequence>MPLPEINLEDFQKIDLRVGEILAVERLEGTNKLLVLQVNLGDEERTLVAGLAPYYSPEEMVGKKIIVLANLKPANIRGIKSQGMLLAADDGQGTVSFLTLDRDMIPGSKVR</sequence>
<evidence type="ECO:0000256" key="1">
    <source>
        <dbReference type="ARBA" id="ARBA00003314"/>
    </source>
</evidence>
<dbReference type="GO" id="GO:0004825">
    <property type="term" value="F:methionine-tRNA ligase activity"/>
    <property type="evidence" value="ECO:0007669"/>
    <property type="project" value="UniProtKB-EC"/>
</dbReference>
<evidence type="ECO:0000256" key="6">
    <source>
        <dbReference type="ARBA" id="ARBA00022490"/>
    </source>
</evidence>
<dbReference type="PANTHER" id="PTHR11586">
    <property type="entry name" value="TRNA-AMINOACYLATION COFACTOR ARC1 FAMILY MEMBER"/>
    <property type="match status" value="1"/>
</dbReference>
<dbReference type="InterPro" id="IPR012340">
    <property type="entry name" value="NA-bd_OB-fold"/>
</dbReference>
<evidence type="ECO:0000256" key="11">
    <source>
        <dbReference type="ARBA" id="ARBA00022884"/>
    </source>
</evidence>
<dbReference type="InterPro" id="IPR004495">
    <property type="entry name" value="Met-tRNA-synth_bsu_C"/>
</dbReference>
<evidence type="ECO:0000256" key="9">
    <source>
        <dbReference type="ARBA" id="ARBA00022741"/>
    </source>
</evidence>
<evidence type="ECO:0000256" key="16">
    <source>
        <dbReference type="PROSITE-ProRule" id="PRU00209"/>
    </source>
</evidence>
<dbReference type="GO" id="GO:0005524">
    <property type="term" value="F:ATP binding"/>
    <property type="evidence" value="ECO:0007669"/>
    <property type="project" value="UniProtKB-KW"/>
</dbReference>
<dbReference type="CDD" id="cd02800">
    <property type="entry name" value="tRNA_bind_EcMetRS_like"/>
    <property type="match status" value="1"/>
</dbReference>
<keyword evidence="6" id="KW-0963">Cytoplasm</keyword>
<evidence type="ECO:0000256" key="15">
    <source>
        <dbReference type="ARBA" id="ARBA00047364"/>
    </source>
</evidence>
<dbReference type="FunFam" id="2.40.50.140:FF:000042">
    <property type="entry name" value="Methionine--tRNA ligase"/>
    <property type="match status" value="1"/>
</dbReference>
<evidence type="ECO:0000256" key="5">
    <source>
        <dbReference type="ARBA" id="ARBA00018753"/>
    </source>
</evidence>
<dbReference type="NCBIfam" id="TIGR00399">
    <property type="entry name" value="metG_C_term"/>
    <property type="match status" value="1"/>
</dbReference>
<comment type="function">
    <text evidence="1">Is required not only for elongation of protein synthesis but also for the initiation of all mRNA translation through initiator tRNA(fMet) aminoacylation.</text>
</comment>
<dbReference type="Proteomes" id="UP000485569">
    <property type="component" value="Unassembled WGS sequence"/>
</dbReference>
<keyword evidence="10" id="KW-0067">ATP-binding</keyword>
<keyword evidence="8 18" id="KW-0436">Ligase</keyword>
<reference evidence="18" key="1">
    <citation type="submission" date="2017-02" db="EMBL/GenBank/DDBJ databases">
        <title>Delving into the versatile metabolic prowess of the omnipresent phylum Bacteroidetes.</title>
        <authorList>
            <person name="Nobu M.K."/>
            <person name="Mei R."/>
            <person name="Narihiro T."/>
            <person name="Kuroda K."/>
            <person name="Liu W.-T."/>
        </authorList>
    </citation>
    <scope>NUCLEOTIDE SEQUENCE</scope>
    <source>
        <strain evidence="18">ADurb.Bin276</strain>
    </source>
</reference>
<protein>
    <recommendedName>
        <fullName evidence="5">Methionine--tRNA ligase</fullName>
        <ecNumber evidence="4">6.1.1.10</ecNumber>
    </recommendedName>
    <alternativeName>
        <fullName evidence="14">Methionyl-tRNA synthetase</fullName>
    </alternativeName>
</protein>